<comment type="catalytic activity">
    <reaction evidence="9">
        <text>L-threonyl-[protein] + ATP = O-phospho-L-threonyl-[protein] + ADP + H(+)</text>
        <dbReference type="Rhea" id="RHEA:46608"/>
        <dbReference type="Rhea" id="RHEA-COMP:11060"/>
        <dbReference type="Rhea" id="RHEA-COMP:11605"/>
        <dbReference type="ChEBI" id="CHEBI:15378"/>
        <dbReference type="ChEBI" id="CHEBI:30013"/>
        <dbReference type="ChEBI" id="CHEBI:30616"/>
        <dbReference type="ChEBI" id="CHEBI:61977"/>
        <dbReference type="ChEBI" id="CHEBI:456216"/>
        <dbReference type="EC" id="2.7.11.24"/>
    </reaction>
</comment>
<evidence type="ECO:0000313" key="13">
    <source>
        <dbReference type="EMBL" id="PKI31191.1"/>
    </source>
</evidence>
<dbReference type="Gene3D" id="3.30.200.20">
    <property type="entry name" value="Phosphorylase Kinase, domain 1"/>
    <property type="match status" value="1"/>
</dbReference>
<evidence type="ECO:0000256" key="8">
    <source>
        <dbReference type="ARBA" id="ARBA00022840"/>
    </source>
</evidence>
<evidence type="ECO:0000256" key="11">
    <source>
        <dbReference type="PROSITE-ProRule" id="PRU10141"/>
    </source>
</evidence>
<evidence type="ECO:0000259" key="12">
    <source>
        <dbReference type="PROSITE" id="PS50011"/>
    </source>
</evidence>
<dbReference type="EMBL" id="PGOL01009147">
    <property type="protein sequence ID" value="PKI31191.1"/>
    <property type="molecule type" value="Genomic_DNA"/>
</dbReference>
<dbReference type="InterPro" id="IPR011009">
    <property type="entry name" value="Kinase-like_dom_sf"/>
</dbReference>
<dbReference type="FunFam" id="3.30.200.20:FF:000046">
    <property type="entry name" value="Mitogen-activated protein kinase"/>
    <property type="match status" value="1"/>
</dbReference>
<comment type="similarity">
    <text evidence="1">Belongs to the protein kinase superfamily. CMGC Ser/Thr protein kinase family. MAP kinase subfamily.</text>
</comment>
<keyword evidence="6 11" id="KW-0547">Nucleotide-binding</keyword>
<dbReference type="AlphaFoldDB" id="A0A2I0HHM2"/>
<evidence type="ECO:0000256" key="1">
    <source>
        <dbReference type="ARBA" id="ARBA00008832"/>
    </source>
</evidence>
<name>A0A2I0HHM2_PUNGR</name>
<evidence type="ECO:0000256" key="5">
    <source>
        <dbReference type="ARBA" id="ARBA00022679"/>
    </source>
</evidence>
<dbReference type="InterPro" id="IPR017441">
    <property type="entry name" value="Protein_kinase_ATP_BS"/>
</dbReference>
<comment type="catalytic activity">
    <reaction evidence="10">
        <text>L-seryl-[protein] + ATP = O-phospho-L-seryl-[protein] + ADP + H(+)</text>
        <dbReference type="Rhea" id="RHEA:17989"/>
        <dbReference type="Rhea" id="RHEA-COMP:9863"/>
        <dbReference type="Rhea" id="RHEA-COMP:11604"/>
        <dbReference type="ChEBI" id="CHEBI:15378"/>
        <dbReference type="ChEBI" id="CHEBI:29999"/>
        <dbReference type="ChEBI" id="CHEBI:30616"/>
        <dbReference type="ChEBI" id="CHEBI:83421"/>
        <dbReference type="ChEBI" id="CHEBI:456216"/>
        <dbReference type="EC" id="2.7.11.24"/>
    </reaction>
</comment>
<dbReference type="Proteomes" id="UP000233551">
    <property type="component" value="Unassembled WGS sequence"/>
</dbReference>
<keyword evidence="14" id="KW-1185">Reference proteome</keyword>
<dbReference type="Pfam" id="PF00069">
    <property type="entry name" value="Pkinase"/>
    <property type="match status" value="1"/>
</dbReference>
<accession>A0A2I0HHM2</accession>
<dbReference type="PROSITE" id="PS00107">
    <property type="entry name" value="PROTEIN_KINASE_ATP"/>
    <property type="match status" value="1"/>
</dbReference>
<evidence type="ECO:0000256" key="2">
    <source>
        <dbReference type="ARBA" id="ARBA00012411"/>
    </source>
</evidence>
<gene>
    <name evidence="13" type="ORF">CRG98_048437</name>
</gene>
<organism evidence="13 14">
    <name type="scientific">Punica granatum</name>
    <name type="common">Pomegranate</name>
    <dbReference type="NCBI Taxonomy" id="22663"/>
    <lineage>
        <taxon>Eukaryota</taxon>
        <taxon>Viridiplantae</taxon>
        <taxon>Streptophyta</taxon>
        <taxon>Embryophyta</taxon>
        <taxon>Tracheophyta</taxon>
        <taxon>Spermatophyta</taxon>
        <taxon>Magnoliopsida</taxon>
        <taxon>eudicotyledons</taxon>
        <taxon>Gunneridae</taxon>
        <taxon>Pentapetalae</taxon>
        <taxon>rosids</taxon>
        <taxon>malvids</taxon>
        <taxon>Myrtales</taxon>
        <taxon>Lythraceae</taxon>
        <taxon>Punica</taxon>
    </lineage>
</organism>
<dbReference type="EC" id="2.7.11.24" evidence="2"/>
<proteinExistence type="inferred from homology"/>
<reference evidence="13 14" key="1">
    <citation type="submission" date="2017-11" db="EMBL/GenBank/DDBJ databases">
        <title>De-novo sequencing of pomegranate (Punica granatum L.) genome.</title>
        <authorList>
            <person name="Akparov Z."/>
            <person name="Amiraslanov A."/>
            <person name="Hajiyeva S."/>
            <person name="Abbasov M."/>
            <person name="Kaur K."/>
            <person name="Hamwieh A."/>
            <person name="Solovyev V."/>
            <person name="Salamov A."/>
            <person name="Braich B."/>
            <person name="Kosarev P."/>
            <person name="Mahmoud A."/>
            <person name="Hajiyev E."/>
            <person name="Babayeva S."/>
            <person name="Izzatullayeva V."/>
            <person name="Mammadov A."/>
            <person name="Mammadov A."/>
            <person name="Sharifova S."/>
            <person name="Ojaghi J."/>
            <person name="Eynullazada K."/>
            <person name="Bayramov B."/>
            <person name="Abdulazimova A."/>
            <person name="Shahmuradov I."/>
        </authorList>
    </citation>
    <scope>NUCLEOTIDE SEQUENCE [LARGE SCALE GENOMIC DNA]</scope>
    <source>
        <strain evidence="14">cv. AG2017</strain>
        <tissue evidence="13">Leaf</tissue>
    </source>
</reference>
<comment type="caution">
    <text evidence="13">The sequence shown here is derived from an EMBL/GenBank/DDBJ whole genome shotgun (WGS) entry which is preliminary data.</text>
</comment>
<keyword evidence="3" id="KW-0723">Serine/threonine-protein kinase</keyword>
<sequence>MENENAAGSKENGGGPTYGGDYVQYNVLGNVFEVSAKYFPPIQPVGRGAYGIVCCARNSETKEEVAIKKIGSAFDNRIDAKRTLREIKLLCHMDHEN</sequence>
<dbReference type="STRING" id="22663.A0A2I0HHM2"/>
<feature type="domain" description="Protein kinase" evidence="12">
    <location>
        <begin position="39"/>
        <end position="97"/>
    </location>
</feature>
<feature type="binding site" evidence="11">
    <location>
        <position position="69"/>
    </location>
    <ligand>
        <name>ATP</name>
        <dbReference type="ChEBI" id="CHEBI:30616"/>
    </ligand>
</feature>
<dbReference type="GO" id="GO:0005524">
    <property type="term" value="F:ATP binding"/>
    <property type="evidence" value="ECO:0007669"/>
    <property type="project" value="UniProtKB-UniRule"/>
</dbReference>
<evidence type="ECO:0000256" key="7">
    <source>
        <dbReference type="ARBA" id="ARBA00022777"/>
    </source>
</evidence>
<dbReference type="InterPro" id="IPR050117">
    <property type="entry name" value="MAPK"/>
</dbReference>
<feature type="non-terminal residue" evidence="13">
    <location>
        <position position="97"/>
    </location>
</feature>
<keyword evidence="8 11" id="KW-0067">ATP-binding</keyword>
<dbReference type="GO" id="GO:0004707">
    <property type="term" value="F:MAP kinase activity"/>
    <property type="evidence" value="ECO:0007669"/>
    <property type="project" value="UniProtKB-EC"/>
</dbReference>
<evidence type="ECO:0000313" key="14">
    <source>
        <dbReference type="Proteomes" id="UP000233551"/>
    </source>
</evidence>
<dbReference type="PROSITE" id="PS50011">
    <property type="entry name" value="PROTEIN_KINASE_DOM"/>
    <property type="match status" value="1"/>
</dbReference>
<evidence type="ECO:0000256" key="9">
    <source>
        <dbReference type="ARBA" id="ARBA00047592"/>
    </source>
</evidence>
<evidence type="ECO:0000256" key="4">
    <source>
        <dbReference type="ARBA" id="ARBA00022553"/>
    </source>
</evidence>
<dbReference type="PANTHER" id="PTHR24055">
    <property type="entry name" value="MITOGEN-ACTIVATED PROTEIN KINASE"/>
    <property type="match status" value="1"/>
</dbReference>
<evidence type="ECO:0000256" key="10">
    <source>
        <dbReference type="ARBA" id="ARBA00048312"/>
    </source>
</evidence>
<dbReference type="SUPFAM" id="SSF56112">
    <property type="entry name" value="Protein kinase-like (PK-like)"/>
    <property type="match status" value="1"/>
</dbReference>
<keyword evidence="5" id="KW-0808">Transferase</keyword>
<evidence type="ECO:0000256" key="6">
    <source>
        <dbReference type="ARBA" id="ARBA00022741"/>
    </source>
</evidence>
<protein>
    <recommendedName>
        <fullName evidence="2">mitogen-activated protein kinase</fullName>
        <ecNumber evidence="2">2.7.11.24</ecNumber>
    </recommendedName>
</protein>
<evidence type="ECO:0000256" key="3">
    <source>
        <dbReference type="ARBA" id="ARBA00022527"/>
    </source>
</evidence>
<keyword evidence="4" id="KW-0597">Phosphoprotein</keyword>
<dbReference type="InterPro" id="IPR000719">
    <property type="entry name" value="Prot_kinase_dom"/>
</dbReference>
<keyword evidence="7" id="KW-0418">Kinase</keyword>